<proteinExistence type="predicted"/>
<reference evidence="1" key="1">
    <citation type="submission" date="2018-05" db="EMBL/GenBank/DDBJ databases">
        <authorList>
            <person name="Lanie J.A."/>
            <person name="Ng W.-L."/>
            <person name="Kazmierczak K.M."/>
            <person name="Andrzejewski T.M."/>
            <person name="Davidsen T.M."/>
            <person name="Wayne K.J."/>
            <person name="Tettelin H."/>
            <person name="Glass J.I."/>
            <person name="Rusch D."/>
            <person name="Podicherti R."/>
            <person name="Tsui H.-C.T."/>
            <person name="Winkler M.E."/>
        </authorList>
    </citation>
    <scope>NUCLEOTIDE SEQUENCE</scope>
</reference>
<evidence type="ECO:0008006" key="2">
    <source>
        <dbReference type="Google" id="ProtNLM"/>
    </source>
</evidence>
<dbReference type="InterPro" id="IPR032710">
    <property type="entry name" value="NTF2-like_dom_sf"/>
</dbReference>
<organism evidence="1">
    <name type="scientific">marine metagenome</name>
    <dbReference type="NCBI Taxonomy" id="408172"/>
    <lineage>
        <taxon>unclassified sequences</taxon>
        <taxon>metagenomes</taxon>
        <taxon>ecological metagenomes</taxon>
    </lineage>
</organism>
<dbReference type="EMBL" id="UINC01000838">
    <property type="protein sequence ID" value="SUZ61958.1"/>
    <property type="molecule type" value="Genomic_DNA"/>
</dbReference>
<dbReference type="SUPFAM" id="SSF54427">
    <property type="entry name" value="NTF2-like"/>
    <property type="match status" value="1"/>
</dbReference>
<dbReference type="Gene3D" id="3.10.450.50">
    <property type="match status" value="1"/>
</dbReference>
<accession>A0A381P6W5</accession>
<protein>
    <recommendedName>
        <fullName evidence="2">SnoaL-like domain-containing protein</fullName>
    </recommendedName>
</protein>
<gene>
    <name evidence="1" type="ORF">METZ01_LOCUS14812</name>
</gene>
<feature type="non-terminal residue" evidence="1">
    <location>
        <position position="1"/>
    </location>
</feature>
<dbReference type="AlphaFoldDB" id="A0A381P6W5"/>
<evidence type="ECO:0000313" key="1">
    <source>
        <dbReference type="EMBL" id="SUZ61958.1"/>
    </source>
</evidence>
<sequence length="35" mass="3950">VDISGTTLVKMKDGKIAQEQDFMDNLAFYQQLGLM</sequence>
<name>A0A381P6W5_9ZZZZ</name>